<evidence type="ECO:0000256" key="1">
    <source>
        <dbReference type="ARBA" id="ARBA00006484"/>
    </source>
</evidence>
<name>A0ABT8XLC7_9HYPH</name>
<comment type="caution">
    <text evidence="4">The sequence shown here is derived from an EMBL/GenBank/DDBJ whole genome shotgun (WGS) entry which is preliminary data.</text>
</comment>
<evidence type="ECO:0000259" key="3">
    <source>
        <dbReference type="SMART" id="SM00822"/>
    </source>
</evidence>
<evidence type="ECO:0000313" key="5">
    <source>
        <dbReference type="Proteomes" id="UP001177080"/>
    </source>
</evidence>
<dbReference type="InterPro" id="IPR057326">
    <property type="entry name" value="KR_dom"/>
</dbReference>
<accession>A0ABT8XLC7</accession>
<dbReference type="EMBL" id="WHSC02000011">
    <property type="protein sequence ID" value="MDO6124248.1"/>
    <property type="molecule type" value="Genomic_DNA"/>
</dbReference>
<evidence type="ECO:0000256" key="2">
    <source>
        <dbReference type="ARBA" id="ARBA00023002"/>
    </source>
</evidence>
<reference evidence="4" key="1">
    <citation type="submission" date="2022-04" db="EMBL/GenBank/DDBJ databases">
        <title>Shinella lacus sp. nov., a novel member of the genus Shinella from water.</title>
        <authorList>
            <person name="Deng Y."/>
        </authorList>
    </citation>
    <scope>NUCLEOTIDE SEQUENCE</scope>
    <source>
        <strain evidence="4">JCM 31239</strain>
    </source>
</reference>
<dbReference type="PANTHER" id="PTHR42760">
    <property type="entry name" value="SHORT-CHAIN DEHYDROGENASES/REDUCTASES FAMILY MEMBER"/>
    <property type="match status" value="1"/>
</dbReference>
<keyword evidence="5" id="KW-1185">Reference proteome</keyword>
<dbReference type="InterPro" id="IPR036291">
    <property type="entry name" value="NAD(P)-bd_dom_sf"/>
</dbReference>
<sequence length="259" mass="27041">MTPRVVFITGAASGIGRATARLLAAAENDLVLMDLQGDGLCELADELSLSDGVTVVSIGGDVSDEADMDQAVHAVTSNWGRLDAVVVNAGINGVWAPIDDLTPEEWDRTIRINLRGTYLTINRTVPLLKKSGGGAIVVVASINGVRTFTNPGATAYSASKAAQVAMVQQLALELARHGIRINVVCPGAIDTNIAASSQIRHREQTEIPVVWPDGSVPITGGEPGRAEDVARIIGFLLSDASAHMTGSPIFVDGGQGLLR</sequence>
<feature type="domain" description="Ketoreductase" evidence="3">
    <location>
        <begin position="4"/>
        <end position="187"/>
    </location>
</feature>
<protein>
    <submittedName>
        <fullName evidence="4">SDR family oxidoreductase</fullName>
    </submittedName>
</protein>
<dbReference type="PRINTS" id="PR00080">
    <property type="entry name" value="SDRFAMILY"/>
</dbReference>
<dbReference type="NCBIfam" id="NF004203">
    <property type="entry name" value="PRK05653.2-4"/>
    <property type="match status" value="1"/>
</dbReference>
<dbReference type="InterPro" id="IPR002347">
    <property type="entry name" value="SDR_fam"/>
</dbReference>
<dbReference type="Proteomes" id="UP001177080">
    <property type="component" value="Unassembled WGS sequence"/>
</dbReference>
<evidence type="ECO:0000313" key="4">
    <source>
        <dbReference type="EMBL" id="MDO6124248.1"/>
    </source>
</evidence>
<proteinExistence type="inferred from homology"/>
<dbReference type="Gene3D" id="3.40.50.720">
    <property type="entry name" value="NAD(P)-binding Rossmann-like Domain"/>
    <property type="match status" value="1"/>
</dbReference>
<comment type="similarity">
    <text evidence="1">Belongs to the short-chain dehydrogenases/reductases (SDR) family.</text>
</comment>
<dbReference type="SUPFAM" id="SSF51735">
    <property type="entry name" value="NAD(P)-binding Rossmann-fold domains"/>
    <property type="match status" value="1"/>
</dbReference>
<dbReference type="RefSeq" id="WP_244763836.1">
    <property type="nucleotide sequence ID" value="NZ_JALJCJ010000009.1"/>
</dbReference>
<dbReference type="SMART" id="SM00822">
    <property type="entry name" value="PKS_KR"/>
    <property type="match status" value="1"/>
</dbReference>
<dbReference type="Pfam" id="PF13561">
    <property type="entry name" value="adh_short_C2"/>
    <property type="match status" value="1"/>
</dbReference>
<dbReference type="PRINTS" id="PR00081">
    <property type="entry name" value="GDHRDH"/>
</dbReference>
<gene>
    <name evidence="4" type="ORF">GB928_023920</name>
</gene>
<keyword evidence="2" id="KW-0560">Oxidoreductase</keyword>
<dbReference type="PANTHER" id="PTHR42760:SF133">
    <property type="entry name" value="3-OXOACYL-[ACYL-CARRIER-PROTEIN] REDUCTASE"/>
    <property type="match status" value="1"/>
</dbReference>
<dbReference type="CDD" id="cd05233">
    <property type="entry name" value="SDR_c"/>
    <property type="match status" value="1"/>
</dbReference>
<organism evidence="4 5">
    <name type="scientific">Shinella curvata</name>
    <dbReference type="NCBI Taxonomy" id="1817964"/>
    <lineage>
        <taxon>Bacteria</taxon>
        <taxon>Pseudomonadati</taxon>
        <taxon>Pseudomonadota</taxon>
        <taxon>Alphaproteobacteria</taxon>
        <taxon>Hyphomicrobiales</taxon>
        <taxon>Rhizobiaceae</taxon>
        <taxon>Shinella</taxon>
    </lineage>
</organism>